<name>H0QVC2_9ACTN</name>
<keyword evidence="3" id="KW-1185">Reference proteome</keyword>
<evidence type="ECO:0000313" key="2">
    <source>
        <dbReference type="EMBL" id="GAB16773.1"/>
    </source>
</evidence>
<evidence type="ECO:0000313" key="3">
    <source>
        <dbReference type="Proteomes" id="UP000035034"/>
    </source>
</evidence>
<dbReference type="eggNOG" id="COG0775">
    <property type="taxonomic scope" value="Bacteria"/>
</dbReference>
<sequence length="188" mass="19532">MNDRDGADTLVVSATRAEAGHVPPGTRLLITGIGKVRAATVLTRELAAAQSGAAPPVSEVINIGTAGALHDHHSGLFVPSTVIEHDISSEALRAMGYDIVDTHSFDGDGSVLATGDTFIADPAVRAELSRRADLVDMEGAAIAHVCATFNVELTLVKVVSDGADEQAMDWPSLIDAAALDLGRWLAAR</sequence>
<evidence type="ECO:0000259" key="1">
    <source>
        <dbReference type="Pfam" id="PF01048"/>
    </source>
</evidence>
<organism evidence="2 3">
    <name type="scientific">Gordonia effusa NBRC 100432</name>
    <dbReference type="NCBI Taxonomy" id="1077974"/>
    <lineage>
        <taxon>Bacteria</taxon>
        <taxon>Bacillati</taxon>
        <taxon>Actinomycetota</taxon>
        <taxon>Actinomycetes</taxon>
        <taxon>Mycobacteriales</taxon>
        <taxon>Gordoniaceae</taxon>
        <taxon>Gordonia</taxon>
    </lineage>
</organism>
<feature type="domain" description="Nucleoside phosphorylase" evidence="1">
    <location>
        <begin position="111"/>
        <end position="167"/>
    </location>
</feature>
<dbReference type="NCBIfam" id="NF004168">
    <property type="entry name" value="PRK05634.1"/>
    <property type="match status" value="1"/>
</dbReference>
<protein>
    <recommendedName>
        <fullName evidence="1">Nucleoside phosphorylase domain-containing protein</fullName>
    </recommendedName>
</protein>
<comment type="caution">
    <text evidence="2">The sequence shown here is derived from an EMBL/GenBank/DDBJ whole genome shotgun (WGS) entry which is preliminary data.</text>
</comment>
<dbReference type="GO" id="GO:0008930">
    <property type="term" value="F:methylthioadenosine nucleosidase activity"/>
    <property type="evidence" value="ECO:0007669"/>
    <property type="project" value="TreeGrafter"/>
</dbReference>
<dbReference type="PANTHER" id="PTHR46832:SF1">
    <property type="entry name" value="5'-METHYLTHIOADENOSINE_S-ADENOSYLHOMOCYSTEINE NUCLEOSIDASE"/>
    <property type="match status" value="1"/>
</dbReference>
<dbReference type="InterPro" id="IPR000845">
    <property type="entry name" value="Nucleoside_phosphorylase_d"/>
</dbReference>
<gene>
    <name evidence="2" type="ORF">GOEFS_014_00150</name>
</gene>
<reference evidence="2 3" key="1">
    <citation type="submission" date="2011-12" db="EMBL/GenBank/DDBJ databases">
        <title>Whole genome shotgun sequence of Gordonia effusa NBRC 100432.</title>
        <authorList>
            <person name="Yoshida I."/>
            <person name="Takarada H."/>
            <person name="Hosoyama A."/>
            <person name="Tsuchikane K."/>
            <person name="Katsumata H."/>
            <person name="Yamazaki S."/>
            <person name="Fujita N."/>
        </authorList>
    </citation>
    <scope>NUCLEOTIDE SEQUENCE [LARGE SCALE GENOMIC DNA]</scope>
    <source>
        <strain evidence="2 3">NBRC 100432</strain>
    </source>
</reference>
<dbReference type="STRING" id="1077974.GOEFS_014_00150"/>
<dbReference type="RefSeq" id="WP_007316111.1">
    <property type="nucleotide sequence ID" value="NZ_BAEH01000014.1"/>
</dbReference>
<dbReference type="GO" id="GO:0005829">
    <property type="term" value="C:cytosol"/>
    <property type="evidence" value="ECO:0007669"/>
    <property type="project" value="TreeGrafter"/>
</dbReference>
<dbReference type="Pfam" id="PF01048">
    <property type="entry name" value="PNP_UDP_1"/>
    <property type="match status" value="1"/>
</dbReference>
<dbReference type="Proteomes" id="UP000035034">
    <property type="component" value="Unassembled WGS sequence"/>
</dbReference>
<dbReference type="OrthoDB" id="3852236at2"/>
<accession>H0QVC2</accession>
<dbReference type="GO" id="GO:0008782">
    <property type="term" value="F:adenosylhomocysteine nucleosidase activity"/>
    <property type="evidence" value="ECO:0007669"/>
    <property type="project" value="TreeGrafter"/>
</dbReference>
<dbReference type="AlphaFoldDB" id="H0QVC2"/>
<dbReference type="Gene3D" id="3.40.50.1580">
    <property type="entry name" value="Nucleoside phosphorylase domain"/>
    <property type="match status" value="1"/>
</dbReference>
<dbReference type="GO" id="GO:0009116">
    <property type="term" value="P:nucleoside metabolic process"/>
    <property type="evidence" value="ECO:0007669"/>
    <property type="project" value="InterPro"/>
</dbReference>
<dbReference type="PANTHER" id="PTHR46832">
    <property type="entry name" value="5'-METHYLTHIOADENOSINE/S-ADENOSYLHOMOCYSTEINE NUCLEOSIDASE"/>
    <property type="match status" value="1"/>
</dbReference>
<dbReference type="EMBL" id="BAEH01000014">
    <property type="protein sequence ID" value="GAB16773.1"/>
    <property type="molecule type" value="Genomic_DNA"/>
</dbReference>
<dbReference type="GO" id="GO:0019284">
    <property type="term" value="P:L-methionine salvage from S-adenosylmethionine"/>
    <property type="evidence" value="ECO:0007669"/>
    <property type="project" value="TreeGrafter"/>
</dbReference>
<dbReference type="SUPFAM" id="SSF53167">
    <property type="entry name" value="Purine and uridine phosphorylases"/>
    <property type="match status" value="1"/>
</dbReference>
<proteinExistence type="predicted"/>
<dbReference type="InterPro" id="IPR035994">
    <property type="entry name" value="Nucleoside_phosphorylase_sf"/>
</dbReference>